<proteinExistence type="predicted"/>
<dbReference type="Proteomes" id="UP000325313">
    <property type="component" value="Unassembled WGS sequence"/>
</dbReference>
<dbReference type="EMBL" id="VDEP01000078">
    <property type="protein sequence ID" value="KAA1132566.1"/>
    <property type="molecule type" value="Genomic_DNA"/>
</dbReference>
<accession>A0A5B0S351</accession>
<dbReference type="EMBL" id="VSWC01000171">
    <property type="protein sequence ID" value="KAA1070816.1"/>
    <property type="molecule type" value="Genomic_DNA"/>
</dbReference>
<evidence type="ECO:0000313" key="4">
    <source>
        <dbReference type="Proteomes" id="UP000325313"/>
    </source>
</evidence>
<evidence type="ECO:0000313" key="3">
    <source>
        <dbReference type="Proteomes" id="UP000324748"/>
    </source>
</evidence>
<dbReference type="Proteomes" id="UP000324748">
    <property type="component" value="Unassembled WGS sequence"/>
</dbReference>
<reference evidence="3 4" key="1">
    <citation type="submission" date="2019-05" db="EMBL/GenBank/DDBJ databases">
        <title>Emergence of the Ug99 lineage of the wheat stem rust pathogen through somatic hybridization.</title>
        <authorList>
            <person name="Li F."/>
            <person name="Upadhyaya N.M."/>
            <person name="Sperschneider J."/>
            <person name="Matny O."/>
            <person name="Nguyen-Phuc H."/>
            <person name="Mago R."/>
            <person name="Raley C."/>
            <person name="Miller M.E."/>
            <person name="Silverstein K.A.T."/>
            <person name="Henningsen E."/>
            <person name="Hirsch C.D."/>
            <person name="Visser B."/>
            <person name="Pretorius Z.A."/>
            <person name="Steffenson B.J."/>
            <person name="Schwessinger B."/>
            <person name="Dodds P.N."/>
            <person name="Figueroa M."/>
        </authorList>
    </citation>
    <scope>NUCLEOTIDE SEQUENCE [LARGE SCALE GENOMIC DNA]</scope>
    <source>
        <strain evidence="1">21-0</strain>
        <strain evidence="2 4">Ug99</strain>
    </source>
</reference>
<protein>
    <submittedName>
        <fullName evidence="2">Uncharacterized protein</fullName>
    </submittedName>
</protein>
<gene>
    <name evidence="1" type="ORF">PGT21_024870</name>
    <name evidence="2" type="ORF">PGTUg99_006450</name>
</gene>
<keyword evidence="3" id="KW-1185">Reference proteome</keyword>
<evidence type="ECO:0000313" key="2">
    <source>
        <dbReference type="EMBL" id="KAA1132566.1"/>
    </source>
</evidence>
<name>A0A5B0S351_PUCGR</name>
<comment type="caution">
    <text evidence="2">The sequence shown here is derived from an EMBL/GenBank/DDBJ whole genome shotgun (WGS) entry which is preliminary data.</text>
</comment>
<sequence>MKALLFSSEDAQQHHRTGWDNIKRVGHRLKKTTKTISNITVDWQETIEKDWLQLRSFFFAFYLSTTQIDLAGCFADDDMDDKGMLCPITIRTGPKSCEVG</sequence>
<organism evidence="2 4">
    <name type="scientific">Puccinia graminis f. sp. tritici</name>
    <dbReference type="NCBI Taxonomy" id="56615"/>
    <lineage>
        <taxon>Eukaryota</taxon>
        <taxon>Fungi</taxon>
        <taxon>Dikarya</taxon>
        <taxon>Basidiomycota</taxon>
        <taxon>Pucciniomycotina</taxon>
        <taxon>Pucciniomycetes</taxon>
        <taxon>Pucciniales</taxon>
        <taxon>Pucciniaceae</taxon>
        <taxon>Puccinia</taxon>
    </lineage>
</organism>
<dbReference type="AlphaFoldDB" id="A0A5B0S351"/>
<evidence type="ECO:0000313" key="1">
    <source>
        <dbReference type="EMBL" id="KAA1070816.1"/>
    </source>
</evidence>